<feature type="chain" id="PRO_5009582028" description="Sortilin N-terminal domain-containing protein" evidence="1">
    <location>
        <begin position="23"/>
        <end position="242"/>
    </location>
</feature>
<dbReference type="PROSITE" id="PS51257">
    <property type="entry name" value="PROKAR_LIPOPROTEIN"/>
    <property type="match status" value="1"/>
</dbReference>
<dbReference type="CDD" id="cd15482">
    <property type="entry name" value="Sialidase_non-viral"/>
    <property type="match status" value="1"/>
</dbReference>
<feature type="signal peptide" evidence="1">
    <location>
        <begin position="1"/>
        <end position="22"/>
    </location>
</feature>
<dbReference type="SUPFAM" id="SSF110296">
    <property type="entry name" value="Oligoxyloglucan reducing end-specific cellobiohydrolase"/>
    <property type="match status" value="1"/>
</dbReference>
<comment type="caution">
    <text evidence="2">The sequence shown here is derived from an EMBL/GenBank/DDBJ whole genome shotgun (WGS) entry which is preliminary data.</text>
</comment>
<organism evidence="2 3">
    <name type="scientific">Candidatus Kerfeldbacteria bacterium RIFCSPHIGHO2_12_FULL_48_17</name>
    <dbReference type="NCBI Taxonomy" id="1798542"/>
    <lineage>
        <taxon>Bacteria</taxon>
        <taxon>Candidatus Kerfeldiibacteriota</taxon>
    </lineage>
</organism>
<accession>A0A1G2B804</accession>
<dbReference type="Proteomes" id="UP000176952">
    <property type="component" value="Unassembled WGS sequence"/>
</dbReference>
<dbReference type="InterPro" id="IPR015943">
    <property type="entry name" value="WD40/YVTN_repeat-like_dom_sf"/>
</dbReference>
<reference evidence="2 3" key="1">
    <citation type="journal article" date="2016" name="Nat. Commun.">
        <title>Thousands of microbial genomes shed light on interconnected biogeochemical processes in an aquifer system.</title>
        <authorList>
            <person name="Anantharaman K."/>
            <person name="Brown C.T."/>
            <person name="Hug L.A."/>
            <person name="Sharon I."/>
            <person name="Castelle C.J."/>
            <person name="Probst A.J."/>
            <person name="Thomas B.C."/>
            <person name="Singh A."/>
            <person name="Wilkins M.J."/>
            <person name="Karaoz U."/>
            <person name="Brodie E.L."/>
            <person name="Williams K.H."/>
            <person name="Hubbard S.S."/>
            <person name="Banfield J.F."/>
        </authorList>
    </citation>
    <scope>NUCLEOTIDE SEQUENCE [LARGE SCALE GENOMIC DNA]</scope>
</reference>
<dbReference type="AlphaFoldDB" id="A0A1G2B804"/>
<dbReference type="EMBL" id="MHKD01000002">
    <property type="protein sequence ID" value="OGY85353.1"/>
    <property type="molecule type" value="Genomic_DNA"/>
</dbReference>
<keyword evidence="1" id="KW-0732">Signal</keyword>
<name>A0A1G2B804_9BACT</name>
<gene>
    <name evidence="2" type="ORF">A3F54_02990</name>
</gene>
<evidence type="ECO:0000256" key="1">
    <source>
        <dbReference type="SAM" id="SignalP"/>
    </source>
</evidence>
<evidence type="ECO:0000313" key="3">
    <source>
        <dbReference type="Proteomes" id="UP000176952"/>
    </source>
</evidence>
<dbReference type="STRING" id="1798542.A3F54_02990"/>
<sequence length="242" mass="26586">MKKYILLAVGMAIFFGGCGAGANNTTVNNNTPAGANTDNGYVYPGDVYPEQVSIVEIGENGHLYAAVNEINKYAYPAAISKYNLNPNPAISDNYDFLGVLTSTDSGKTWTKVFTFQSDLDHKKLYDIVTCIESDRQVVYQYFQGLRSYSAADNAGSMHIYVSQDSGNTWTDQGVFALKPGNQLEIISVSNRDQTEAEPIPFSSLQNMQTEKGNCGHVFFDAKDGKDSISSNDYGQTWTRALR</sequence>
<proteinExistence type="predicted"/>
<protein>
    <recommendedName>
        <fullName evidence="4">Sortilin N-terminal domain-containing protein</fullName>
    </recommendedName>
</protein>
<evidence type="ECO:0000313" key="2">
    <source>
        <dbReference type="EMBL" id="OGY85353.1"/>
    </source>
</evidence>
<dbReference type="Gene3D" id="2.130.10.10">
    <property type="entry name" value="YVTN repeat-like/Quinoprotein amine dehydrogenase"/>
    <property type="match status" value="1"/>
</dbReference>
<evidence type="ECO:0008006" key="4">
    <source>
        <dbReference type="Google" id="ProtNLM"/>
    </source>
</evidence>